<dbReference type="EMBL" id="JAGTTL010000002">
    <property type="protein sequence ID" value="KAK6326170.1"/>
    <property type="molecule type" value="Genomic_DNA"/>
</dbReference>
<comment type="caution">
    <text evidence="23">The sequence shown here is derived from an EMBL/GenBank/DDBJ whole genome shotgun (WGS) entry which is preliminary data.</text>
</comment>
<dbReference type="GO" id="GO:0050313">
    <property type="term" value="F:sulfur dioxygenase activity"/>
    <property type="evidence" value="ECO:0007669"/>
    <property type="project" value="UniProtKB-EC"/>
</dbReference>
<accession>A0AAN8ML91</accession>
<dbReference type="InterPro" id="IPR018114">
    <property type="entry name" value="TRYPSIN_HIS"/>
</dbReference>
<evidence type="ECO:0000256" key="17">
    <source>
        <dbReference type="ARBA" id="ARBA00077964"/>
    </source>
</evidence>
<keyword evidence="20" id="KW-0472">Membrane</keyword>
<protein>
    <recommendedName>
        <fullName evidence="16">Persulfide dioxygenase ETHE1, mitochondrial</fullName>
        <ecNumber evidence="15">1.13.11.18</ecNumber>
    </recommendedName>
    <alternativeName>
        <fullName evidence="17">Sulfur dioxygenase ETHE1</fullName>
    </alternativeName>
</protein>
<dbReference type="InterPro" id="IPR011993">
    <property type="entry name" value="PH-like_dom_sf"/>
</dbReference>
<dbReference type="Proteomes" id="UP001356427">
    <property type="component" value="Unassembled WGS sequence"/>
</dbReference>
<feature type="domain" description="PH" evidence="21">
    <location>
        <begin position="1078"/>
        <end position="1181"/>
    </location>
</feature>
<evidence type="ECO:0000256" key="13">
    <source>
        <dbReference type="ARBA" id="ARBA00050990"/>
    </source>
</evidence>
<feature type="transmembrane region" description="Helical" evidence="20">
    <location>
        <begin position="127"/>
        <end position="148"/>
    </location>
</feature>
<dbReference type="FunFam" id="2.30.29.30:FF:000006">
    <property type="entry name" value="Pleckstrin homology like domain family B member 1"/>
    <property type="match status" value="1"/>
</dbReference>
<gene>
    <name evidence="23" type="ORF">J4Q44_G00018150</name>
</gene>
<keyword evidence="6" id="KW-0223">Dioxygenase</keyword>
<dbReference type="SUPFAM" id="SSF50494">
    <property type="entry name" value="Trypsin-like serine proteases"/>
    <property type="match status" value="1"/>
</dbReference>
<feature type="region of interest" description="Disordered" evidence="19">
    <location>
        <begin position="996"/>
        <end position="1045"/>
    </location>
</feature>
<dbReference type="Gene3D" id="2.30.29.30">
    <property type="entry name" value="Pleckstrin-homology domain (PH domain)/Phosphotyrosine-binding domain (PTB)"/>
    <property type="match status" value="1"/>
</dbReference>
<dbReference type="FunFam" id="2.40.10.10:FF:000068">
    <property type="entry name" value="transmembrane protease serine 2"/>
    <property type="match status" value="1"/>
</dbReference>
<keyword evidence="5" id="KW-0809">Transit peptide</keyword>
<dbReference type="InterPro" id="IPR001849">
    <property type="entry name" value="PH_domain"/>
</dbReference>
<dbReference type="SMART" id="SM00233">
    <property type="entry name" value="PH"/>
    <property type="match status" value="1"/>
</dbReference>
<comment type="subcellular location">
    <subcellularLocation>
        <location evidence="2">Mitochondrion</location>
    </subcellularLocation>
</comment>
<keyword evidence="7" id="KW-0007">Acetylation</keyword>
<evidence type="ECO:0000256" key="4">
    <source>
        <dbReference type="ARBA" id="ARBA00022723"/>
    </source>
</evidence>
<evidence type="ECO:0000256" key="3">
    <source>
        <dbReference type="ARBA" id="ARBA00006759"/>
    </source>
</evidence>
<keyword evidence="12" id="KW-1015">Disulfide bond</keyword>
<comment type="similarity">
    <text evidence="3">Belongs to the metallo-beta-lactamase superfamily. Glyoxalase II family.</text>
</comment>
<evidence type="ECO:0000313" key="23">
    <source>
        <dbReference type="EMBL" id="KAK6326170.1"/>
    </source>
</evidence>
<keyword evidence="11" id="KW-0496">Mitochondrion</keyword>
<evidence type="ECO:0000256" key="20">
    <source>
        <dbReference type="SAM" id="Phobius"/>
    </source>
</evidence>
<feature type="compositionally biased region" description="Basic and acidic residues" evidence="19">
    <location>
        <begin position="996"/>
        <end position="1011"/>
    </location>
</feature>
<organism evidence="23 24">
    <name type="scientific">Coregonus suidteri</name>
    <dbReference type="NCBI Taxonomy" id="861788"/>
    <lineage>
        <taxon>Eukaryota</taxon>
        <taxon>Metazoa</taxon>
        <taxon>Chordata</taxon>
        <taxon>Craniata</taxon>
        <taxon>Vertebrata</taxon>
        <taxon>Euteleostomi</taxon>
        <taxon>Actinopterygii</taxon>
        <taxon>Neopterygii</taxon>
        <taxon>Teleostei</taxon>
        <taxon>Protacanthopterygii</taxon>
        <taxon>Salmoniformes</taxon>
        <taxon>Salmonidae</taxon>
        <taxon>Coregoninae</taxon>
        <taxon>Coregonus</taxon>
    </lineage>
</organism>
<dbReference type="GO" id="GO:0004252">
    <property type="term" value="F:serine-type endopeptidase activity"/>
    <property type="evidence" value="ECO:0007669"/>
    <property type="project" value="InterPro"/>
</dbReference>
<feature type="compositionally biased region" description="Pro residues" evidence="19">
    <location>
        <begin position="54"/>
        <end position="63"/>
    </location>
</feature>
<keyword evidence="4" id="KW-0479">Metal-binding</keyword>
<dbReference type="InterPro" id="IPR001279">
    <property type="entry name" value="Metallo-B-lactamas"/>
</dbReference>
<dbReference type="AlphaFoldDB" id="A0AAN8ML91"/>
<dbReference type="Pfam" id="PF00753">
    <property type="entry name" value="Lactamase_B"/>
    <property type="match status" value="1"/>
</dbReference>
<dbReference type="SUPFAM" id="SSF56281">
    <property type="entry name" value="Metallo-hydrolase/oxidoreductase"/>
    <property type="match status" value="1"/>
</dbReference>
<dbReference type="CDD" id="cd14673">
    <property type="entry name" value="PH_PHLDB1_2"/>
    <property type="match status" value="1"/>
</dbReference>
<evidence type="ECO:0000256" key="11">
    <source>
        <dbReference type="ARBA" id="ARBA00023128"/>
    </source>
</evidence>
<dbReference type="GO" id="GO:0046872">
    <property type="term" value="F:metal ion binding"/>
    <property type="evidence" value="ECO:0007669"/>
    <property type="project" value="UniProtKB-KW"/>
</dbReference>
<dbReference type="PANTHER" id="PTHR12156">
    <property type="entry name" value="PLECKSTRIN HOMOLOGY-LIKE DOMAIN, FAMILY B, MEMBER 3"/>
    <property type="match status" value="1"/>
</dbReference>
<feature type="compositionally biased region" description="Basic and acidic residues" evidence="19">
    <location>
        <begin position="691"/>
        <end position="710"/>
    </location>
</feature>
<dbReference type="InterPro" id="IPR043504">
    <property type="entry name" value="Peptidase_S1_PA_chymotrypsin"/>
</dbReference>
<feature type="compositionally biased region" description="Low complexity" evidence="19">
    <location>
        <begin position="603"/>
        <end position="615"/>
    </location>
</feature>
<evidence type="ECO:0000256" key="14">
    <source>
        <dbReference type="ARBA" id="ARBA00065219"/>
    </source>
</evidence>
<dbReference type="InterPro" id="IPR036866">
    <property type="entry name" value="RibonucZ/Hydroxyglut_hydro"/>
</dbReference>
<dbReference type="GO" id="GO:0006749">
    <property type="term" value="P:glutathione metabolic process"/>
    <property type="evidence" value="ECO:0007669"/>
    <property type="project" value="InterPro"/>
</dbReference>
<sequence length="1186" mass="133183">MGIPPPPPIAHQTDSTPTPLPSEVNLKAQQPRTEARFDPLTSSSEVPMEAQPPKAVPSPPQPPDMACSEGSNSETSSPLPPCDGPLEVPQRKTSEVDEGSVGLTLPKDCPDEEPDLEPPRCTCPSRLTLLTTFIAVFIILFICFAILVKFLCFPSNLPDIVQPCGIKGNCSVPMLVLLPKQPINQTGNVSVGCPGPVGTGRNAWRIVGGMLAADKWGWQSSLHWRGKHVCGGAIITPRWIITAAHCFIQYNMLQESEWQVVVDTLSLTDTSAGQRYRALQILYHPSFSINNNDYDLGLLRTVAEIDMGGFDQCVCRVLESPSFLVPPVGSLAGATLKRGVLFESVSSTYTYLLADTESMEAVLIDPVLETVDRDLKLIEELGFNLKVAVNTHCHADHITGTGLLKNRQFGMKSAISKHSGASADILLSEGDKISFGKHYLTVRETPGHTDGCVTLVTGDQSMAFTGDTLLIRGCGRTDFQQGCSRRLYESVHQKIFTLPPQCLVFPAHDYKGQTASTVGEERRFNPRLTKSLEEFVDIMTNLNLPNPAKIDIAVPANLVCGLHEDGIFSEMPLHNMDTPRSRWEHGLRPPWVTRLAGGQSPASSGTESDTESSSTESERSPAKRLEAGSARILPLPSMLQQRITEIDQQREELKIELQLEIALLEGELQEERKELHRHTLYLQTLQEEEEEGRHKETHRQTDRQKERASLEVERARVEELRRRLEKKETLIPSQPEGQREQLLIQLQQEKEMVDAAGRVFEDWEFRVLESEAGIEEEESEGKIEEKERGNEEDKEKEISCQKHAVNSAQERVEQLEKQLKEMETEKDREMNAFRKERRELLHTSQRVLKEKKPLTDWSNIPSSVPCMMSLSPLTTHKSPQEQAKESVSLPRRRSSHRNNKLADRPVSAQGLVRMVPDSPSPERFTSPLPSHRHSNGHSNWHRPGPSNGSGLLTPCNSASNSRAASPSLGLVNLVEIERRLREAKAERERLLKEREERRQVVVEDRRQRGLEGRGAAEPVESQTRPDPGPEEQAKTTSPVPSSPERSLPLFLSANFDLRAHVESLGHGVARCMGLRMSPRRCAGFLTKRGGRVKTWRRRWFLFDMDHRRLAYYTDCDERKLKGVIYFQAIEEVYYDHLRTATSSPRPSLTFCVKTYERLFFLVAPSAEAMRIWMDVIVTATDEHSRY</sequence>
<name>A0AAN8ML91_9TELE</name>
<comment type="cofactor">
    <cofactor evidence="1">
        <name>Fe(2+)</name>
        <dbReference type="ChEBI" id="CHEBI:29033"/>
    </cofactor>
</comment>
<dbReference type="Gene3D" id="3.60.15.10">
    <property type="entry name" value="Ribonuclease Z/Hydroxyacylglutathione hydrolase-like"/>
    <property type="match status" value="1"/>
</dbReference>
<evidence type="ECO:0000256" key="19">
    <source>
        <dbReference type="SAM" id="MobiDB-lite"/>
    </source>
</evidence>
<evidence type="ECO:0000256" key="12">
    <source>
        <dbReference type="ARBA" id="ARBA00023157"/>
    </source>
</evidence>
<dbReference type="FunFam" id="3.60.15.10:FF:000013">
    <property type="entry name" value="Persulfide dioxygenase ETHE1, mitochondrial"/>
    <property type="match status" value="1"/>
</dbReference>
<dbReference type="InterPro" id="IPR009003">
    <property type="entry name" value="Peptidase_S1_PA"/>
</dbReference>
<dbReference type="PANTHER" id="PTHR12156:SF22">
    <property type="entry name" value="PLECKSTRIN HOMOLOGY-LIKE DOMAIN FAMILY B MEMBER 3"/>
    <property type="match status" value="1"/>
</dbReference>
<evidence type="ECO:0000313" key="24">
    <source>
        <dbReference type="Proteomes" id="UP001356427"/>
    </source>
</evidence>
<reference evidence="23 24" key="1">
    <citation type="submission" date="2021-04" db="EMBL/GenBank/DDBJ databases">
        <authorList>
            <person name="De Guttry C."/>
            <person name="Zahm M."/>
            <person name="Klopp C."/>
            <person name="Cabau C."/>
            <person name="Louis A."/>
            <person name="Berthelot C."/>
            <person name="Parey E."/>
            <person name="Roest Crollius H."/>
            <person name="Montfort J."/>
            <person name="Robinson-Rechavi M."/>
            <person name="Bucao C."/>
            <person name="Bouchez O."/>
            <person name="Gislard M."/>
            <person name="Lluch J."/>
            <person name="Milhes M."/>
            <person name="Lampietro C."/>
            <person name="Lopez Roques C."/>
            <person name="Donnadieu C."/>
            <person name="Braasch I."/>
            <person name="Desvignes T."/>
            <person name="Postlethwait J."/>
            <person name="Bobe J."/>
            <person name="Wedekind C."/>
            <person name="Guiguen Y."/>
        </authorList>
    </citation>
    <scope>NUCLEOTIDE SEQUENCE [LARGE SCALE GENOMIC DNA]</scope>
    <source>
        <strain evidence="23">Cs_M1</strain>
        <tissue evidence="23">Blood</tissue>
    </source>
</reference>
<keyword evidence="10 18" id="KW-0175">Coiled coil</keyword>
<dbReference type="InterPro" id="IPR052212">
    <property type="entry name" value="PH-like_domain"/>
</dbReference>
<feature type="region of interest" description="Disordered" evidence="19">
    <location>
        <begin position="686"/>
        <end position="710"/>
    </location>
</feature>
<dbReference type="SMART" id="SM00849">
    <property type="entry name" value="Lactamase_B"/>
    <property type="match status" value="1"/>
</dbReference>
<dbReference type="Pfam" id="PF00169">
    <property type="entry name" value="PH"/>
    <property type="match status" value="1"/>
</dbReference>
<evidence type="ECO:0000256" key="18">
    <source>
        <dbReference type="SAM" id="Coils"/>
    </source>
</evidence>
<dbReference type="GO" id="GO:0006508">
    <property type="term" value="P:proteolysis"/>
    <property type="evidence" value="ECO:0007669"/>
    <property type="project" value="InterPro"/>
</dbReference>
<feature type="compositionally biased region" description="Basic residues" evidence="19">
    <location>
        <begin position="890"/>
        <end position="899"/>
    </location>
</feature>
<keyword evidence="9" id="KW-0408">Iron</keyword>
<dbReference type="Gene3D" id="2.40.10.10">
    <property type="entry name" value="Trypsin-like serine proteases"/>
    <property type="match status" value="1"/>
</dbReference>
<dbReference type="GO" id="GO:0005739">
    <property type="term" value="C:mitochondrion"/>
    <property type="evidence" value="ECO:0007669"/>
    <property type="project" value="UniProtKB-SubCell"/>
</dbReference>
<keyword evidence="20" id="KW-0812">Transmembrane</keyword>
<feature type="domain" description="Peptidase S1" evidence="22">
    <location>
        <begin position="206"/>
        <end position="533"/>
    </location>
</feature>
<feature type="region of interest" description="Disordered" evidence="19">
    <location>
        <begin position="1"/>
        <end position="117"/>
    </location>
</feature>
<dbReference type="InterPro" id="IPR001254">
    <property type="entry name" value="Trypsin_dom"/>
</dbReference>
<dbReference type="CDD" id="cd07724">
    <property type="entry name" value="POD-like_MBL-fold"/>
    <property type="match status" value="1"/>
</dbReference>
<evidence type="ECO:0000256" key="8">
    <source>
        <dbReference type="ARBA" id="ARBA00023002"/>
    </source>
</evidence>
<keyword evidence="24" id="KW-1185">Reference proteome</keyword>
<comment type="catalytic activity">
    <reaction evidence="13">
        <text>S-sulfanylglutathione + O2 + H2O = sulfite + glutathione + 2 H(+)</text>
        <dbReference type="Rhea" id="RHEA:12981"/>
        <dbReference type="ChEBI" id="CHEBI:15377"/>
        <dbReference type="ChEBI" id="CHEBI:15378"/>
        <dbReference type="ChEBI" id="CHEBI:15379"/>
        <dbReference type="ChEBI" id="CHEBI:17359"/>
        <dbReference type="ChEBI" id="CHEBI:57925"/>
        <dbReference type="ChEBI" id="CHEBI:58905"/>
        <dbReference type="EC" id="1.13.11.18"/>
    </reaction>
</comment>
<evidence type="ECO:0000256" key="6">
    <source>
        <dbReference type="ARBA" id="ARBA00022964"/>
    </source>
</evidence>
<dbReference type="SUPFAM" id="SSF50729">
    <property type="entry name" value="PH domain-like"/>
    <property type="match status" value="1"/>
</dbReference>
<dbReference type="InterPro" id="IPR037810">
    <property type="entry name" value="PHLDB1/2/3_PH"/>
</dbReference>
<evidence type="ECO:0000256" key="2">
    <source>
        <dbReference type="ARBA" id="ARBA00004173"/>
    </source>
</evidence>
<dbReference type="EC" id="1.13.11.18" evidence="15"/>
<dbReference type="Pfam" id="PF00089">
    <property type="entry name" value="Trypsin"/>
    <property type="match status" value="1"/>
</dbReference>
<dbReference type="PROSITE" id="PS50003">
    <property type="entry name" value="PH_DOMAIN"/>
    <property type="match status" value="1"/>
</dbReference>
<comment type="subunit">
    <text evidence="14">Homodimer. Monomer. Interacts with TST. May interact with RELA.</text>
</comment>
<evidence type="ECO:0000256" key="5">
    <source>
        <dbReference type="ARBA" id="ARBA00022946"/>
    </source>
</evidence>
<feature type="compositionally biased region" description="Basic and acidic residues" evidence="19">
    <location>
        <begin position="616"/>
        <end position="626"/>
    </location>
</feature>
<evidence type="ECO:0000256" key="15">
    <source>
        <dbReference type="ARBA" id="ARBA00066686"/>
    </source>
</evidence>
<feature type="coiled-coil region" evidence="18">
    <location>
        <begin position="798"/>
        <end position="839"/>
    </location>
</feature>
<dbReference type="PROSITE" id="PS50240">
    <property type="entry name" value="TRYPSIN_DOM"/>
    <property type="match status" value="1"/>
</dbReference>
<evidence type="ECO:0000256" key="7">
    <source>
        <dbReference type="ARBA" id="ARBA00022990"/>
    </source>
</evidence>
<dbReference type="InterPro" id="IPR044528">
    <property type="entry name" value="POD-like_MBL-fold"/>
</dbReference>
<keyword evidence="20" id="KW-1133">Transmembrane helix</keyword>
<evidence type="ECO:0000256" key="1">
    <source>
        <dbReference type="ARBA" id="ARBA00001954"/>
    </source>
</evidence>
<feature type="region of interest" description="Disordered" evidence="19">
    <location>
        <begin position="591"/>
        <end position="631"/>
    </location>
</feature>
<feature type="compositionally biased region" description="Basic and acidic residues" evidence="19">
    <location>
        <begin position="780"/>
        <end position="798"/>
    </location>
</feature>
<evidence type="ECO:0000259" key="22">
    <source>
        <dbReference type="PROSITE" id="PS50240"/>
    </source>
</evidence>
<evidence type="ECO:0000256" key="16">
    <source>
        <dbReference type="ARBA" id="ARBA00067300"/>
    </source>
</evidence>
<evidence type="ECO:0000256" key="10">
    <source>
        <dbReference type="ARBA" id="ARBA00023054"/>
    </source>
</evidence>
<dbReference type="PROSITE" id="PS00134">
    <property type="entry name" value="TRYPSIN_HIS"/>
    <property type="match status" value="1"/>
</dbReference>
<dbReference type="SMART" id="SM00020">
    <property type="entry name" value="Tryp_SPc"/>
    <property type="match status" value="1"/>
</dbReference>
<evidence type="ECO:0000259" key="21">
    <source>
        <dbReference type="PROSITE" id="PS50003"/>
    </source>
</evidence>
<proteinExistence type="inferred from homology"/>
<keyword evidence="8" id="KW-0560">Oxidoreductase</keyword>
<evidence type="ECO:0000256" key="9">
    <source>
        <dbReference type="ARBA" id="ARBA00023004"/>
    </source>
</evidence>
<feature type="region of interest" description="Disordered" evidence="19">
    <location>
        <begin position="871"/>
        <end position="964"/>
    </location>
</feature>
<feature type="region of interest" description="Disordered" evidence="19">
    <location>
        <begin position="771"/>
        <end position="798"/>
    </location>
</feature>